<dbReference type="Pfam" id="PF14291">
    <property type="entry name" value="DUF4371"/>
    <property type="match status" value="1"/>
</dbReference>
<feature type="compositionally biased region" description="Basic residues" evidence="1">
    <location>
        <begin position="1"/>
        <end position="10"/>
    </location>
</feature>
<evidence type="ECO:0000256" key="1">
    <source>
        <dbReference type="SAM" id="MobiDB-lite"/>
    </source>
</evidence>
<dbReference type="InterPro" id="IPR006580">
    <property type="entry name" value="Znf_TTF"/>
</dbReference>
<dbReference type="EMBL" id="JAOPHQ010005467">
    <property type="protein sequence ID" value="KAK0135136.1"/>
    <property type="molecule type" value="Genomic_DNA"/>
</dbReference>
<keyword evidence="4" id="KW-1185">Reference proteome</keyword>
<dbReference type="InterPro" id="IPR025398">
    <property type="entry name" value="DUF4371"/>
</dbReference>
<reference evidence="3" key="1">
    <citation type="journal article" date="2023" name="Front. Mar. Sci.">
        <title>A new Merluccius polli reference genome to investigate the effects of global change in West African waters.</title>
        <authorList>
            <person name="Mateo J.L."/>
            <person name="Blanco-Fernandez C."/>
            <person name="Garcia-Vazquez E."/>
            <person name="Machado-Schiaffino G."/>
        </authorList>
    </citation>
    <scope>NUCLEOTIDE SEQUENCE</scope>
    <source>
        <strain evidence="3">C29</strain>
        <tissue evidence="3">Fin</tissue>
    </source>
</reference>
<accession>A0AA47NR14</accession>
<evidence type="ECO:0000313" key="3">
    <source>
        <dbReference type="EMBL" id="KAK0135136.1"/>
    </source>
</evidence>
<dbReference type="PANTHER" id="PTHR45749">
    <property type="match status" value="1"/>
</dbReference>
<comment type="caution">
    <text evidence="3">The sequence shown here is derived from an EMBL/GenBank/DDBJ whole genome shotgun (WGS) entry which is preliminary data.</text>
</comment>
<dbReference type="PANTHER" id="PTHR45749:SF21">
    <property type="entry name" value="DUF4371 DOMAIN-CONTAINING PROTEIN"/>
    <property type="match status" value="1"/>
</dbReference>
<organism evidence="3 4">
    <name type="scientific">Merluccius polli</name>
    <name type="common">Benguela hake</name>
    <name type="synonym">Merluccius cadenati</name>
    <dbReference type="NCBI Taxonomy" id="89951"/>
    <lineage>
        <taxon>Eukaryota</taxon>
        <taxon>Metazoa</taxon>
        <taxon>Chordata</taxon>
        <taxon>Craniata</taxon>
        <taxon>Vertebrata</taxon>
        <taxon>Euteleostomi</taxon>
        <taxon>Actinopterygii</taxon>
        <taxon>Neopterygii</taxon>
        <taxon>Teleostei</taxon>
        <taxon>Neoteleostei</taxon>
        <taxon>Acanthomorphata</taxon>
        <taxon>Zeiogadaria</taxon>
        <taxon>Gadariae</taxon>
        <taxon>Gadiformes</taxon>
        <taxon>Gadoidei</taxon>
        <taxon>Merlucciidae</taxon>
        <taxon>Merluccius</taxon>
    </lineage>
</organism>
<proteinExistence type="predicted"/>
<evidence type="ECO:0000259" key="2">
    <source>
        <dbReference type="SMART" id="SM00597"/>
    </source>
</evidence>
<feature type="domain" description="TTF-type" evidence="2">
    <location>
        <begin position="154"/>
        <end position="255"/>
    </location>
</feature>
<gene>
    <name evidence="3" type="primary">ZMYM1_109</name>
    <name evidence="3" type="ORF">N1851_029049</name>
</gene>
<feature type="compositionally biased region" description="Basic and acidic residues" evidence="1">
    <location>
        <begin position="11"/>
        <end position="20"/>
    </location>
</feature>
<sequence length="770" mass="87522">MPKKERIQKRKEKERQEAAKSSRPLNAWLKPKFKKEHRPQKVFHLREEEEGVEATPEREDESVEATPERKEALDATPDTEEAIEIPEESTGREADTTAEEAIDEGEVEGATSNVGEEVLSNIALLKYPTDPAHQQAFDLKCNASYVKICPKNADGRSFQRNWYNTRPWLEYSPDNDGMYCFSCCLFLNEEKYSKSAWRVAGLNNWRKGLEKIQEHANSEAHLTSMVQWNTFKKSALQAALDVSDIQGKAMREREKQRNREILTRLIDIILYLARQGKALIGDDESSASSNQGNFLELVKMFSQYDSVLKLHLDSVKEKKVCKKKSWVSLLSNRTQNDLIKALATFTRTEIRKEMEAKIYSILVDETTDVSHCEQVSFVVRYVSEMDVKERFLQVCNVSTTTGEEMEKTVLDLLQMNDLQIENMRGQGYDGAANMSGQYKGLQTRILQHNAKALYVHCYAHCLNLVLVESAKSSLHFITFFNLVEKLYVFFAASSKRHTAFVKCQQDLHPGERVIQLQKLSDTRWACREKALKALNKVMDAVVKVLTDLTVQKPPDTAAGDARMYLNAIDFEFLLCLVIATPVFDVTALASDALQNQSIDQSMAYSVVGGVMDTLSNLRTEEQFSKLFKNATEKAEVSGISIPTVPLGQKRQRKVPAKYKHSSTAATESHSFKSVEEYYRVKMYYPFLDVLSQELHRRFKGDGKTQSFKVLSALHSLTKASNWVGKDVMGPDSTEAIHTLCEFYGGEEEKLKTELRVFHASFQDTLTLKGI</sequence>
<feature type="compositionally biased region" description="Basic residues" evidence="1">
    <location>
        <begin position="31"/>
        <end position="43"/>
    </location>
</feature>
<evidence type="ECO:0000313" key="4">
    <source>
        <dbReference type="Proteomes" id="UP001174136"/>
    </source>
</evidence>
<dbReference type="SUPFAM" id="SSF53098">
    <property type="entry name" value="Ribonuclease H-like"/>
    <property type="match status" value="1"/>
</dbReference>
<feature type="compositionally biased region" description="Acidic residues" evidence="1">
    <location>
        <begin position="48"/>
        <end position="63"/>
    </location>
</feature>
<dbReference type="Proteomes" id="UP001174136">
    <property type="component" value="Unassembled WGS sequence"/>
</dbReference>
<dbReference type="AlphaFoldDB" id="A0AA47NR14"/>
<feature type="region of interest" description="Disordered" evidence="1">
    <location>
        <begin position="1"/>
        <end position="95"/>
    </location>
</feature>
<protein>
    <submittedName>
        <fullName evidence="3">Zinc finger MYM-type protein 1</fullName>
    </submittedName>
</protein>
<feature type="compositionally biased region" description="Acidic residues" evidence="1">
    <location>
        <begin position="77"/>
        <end position="87"/>
    </location>
</feature>
<name>A0AA47NR14_MERPO</name>
<dbReference type="SMART" id="SM00597">
    <property type="entry name" value="ZnF_TTF"/>
    <property type="match status" value="1"/>
</dbReference>
<dbReference type="InterPro" id="IPR012337">
    <property type="entry name" value="RNaseH-like_sf"/>
</dbReference>